<protein>
    <submittedName>
        <fullName evidence="3">TOPBP1 protein</fullName>
    </submittedName>
</protein>
<evidence type="ECO:0000313" key="3">
    <source>
        <dbReference type="EMBL" id="JAG81608.1"/>
    </source>
</evidence>
<organism evidence="3">
    <name type="scientific">Fopius arisanus</name>
    <dbReference type="NCBI Taxonomy" id="64838"/>
    <lineage>
        <taxon>Eukaryota</taxon>
        <taxon>Metazoa</taxon>
        <taxon>Ecdysozoa</taxon>
        <taxon>Arthropoda</taxon>
        <taxon>Hexapoda</taxon>
        <taxon>Insecta</taxon>
        <taxon>Pterygota</taxon>
        <taxon>Neoptera</taxon>
        <taxon>Endopterygota</taxon>
        <taxon>Hymenoptera</taxon>
        <taxon>Apocrita</taxon>
        <taxon>Ichneumonoidea</taxon>
        <taxon>Braconidae</taxon>
        <taxon>Opiinae</taxon>
        <taxon>Fopius</taxon>
    </lineage>
</organism>
<keyword evidence="2" id="KW-0472">Membrane</keyword>
<dbReference type="EMBL" id="GBYB01011841">
    <property type="protein sequence ID" value="JAG81608.1"/>
    <property type="molecule type" value="Transcribed_RNA"/>
</dbReference>
<accession>A0A0C9RVU1</accession>
<gene>
    <name evidence="3" type="primary">TOPBP1</name>
    <name evidence="3" type="ORF">g.56372</name>
</gene>
<evidence type="ECO:0000256" key="2">
    <source>
        <dbReference type="SAM" id="Phobius"/>
    </source>
</evidence>
<feature type="compositionally biased region" description="Basic and acidic residues" evidence="1">
    <location>
        <begin position="182"/>
        <end position="195"/>
    </location>
</feature>
<feature type="compositionally biased region" description="Basic and acidic residues" evidence="1">
    <location>
        <begin position="299"/>
        <end position="312"/>
    </location>
</feature>
<evidence type="ECO:0000256" key="1">
    <source>
        <dbReference type="SAM" id="MobiDB-lite"/>
    </source>
</evidence>
<keyword evidence="2" id="KW-0812">Transmembrane</keyword>
<feature type="transmembrane region" description="Helical" evidence="2">
    <location>
        <begin position="42"/>
        <end position="64"/>
    </location>
</feature>
<feature type="region of interest" description="Disordered" evidence="1">
    <location>
        <begin position="271"/>
        <end position="312"/>
    </location>
</feature>
<feature type="region of interest" description="Disordered" evidence="1">
    <location>
        <begin position="132"/>
        <end position="256"/>
    </location>
</feature>
<keyword evidence="2" id="KW-1133">Transmembrane helix</keyword>
<name>A0A0C9RVU1_9HYME</name>
<dbReference type="AlphaFoldDB" id="A0A0C9RVU1"/>
<proteinExistence type="predicted"/>
<feature type="compositionally biased region" description="Basic and acidic residues" evidence="1">
    <location>
        <begin position="132"/>
        <end position="143"/>
    </location>
</feature>
<reference evidence="3" key="1">
    <citation type="submission" date="2015-01" db="EMBL/GenBank/DDBJ databases">
        <title>Transcriptome Assembly of Fopius arisanus.</title>
        <authorList>
            <person name="Geib S."/>
        </authorList>
    </citation>
    <scope>NUCLEOTIDE SEQUENCE</scope>
</reference>
<sequence>MKVSLGNLGKKNPDVEAGEDKSVKILVSAESKSSRCFKIIKLIFYLEIILFLGLFGFITIQWWLVGPKIFELSSTRDGIAGFRWTPSSGSGSEDPRTSGMSGYQRVIDPEDEFVVSQAKTFVDDDVSHETYKAEEIVPDDSKDSGIQTGLGLLKEDPSRADTPVTQSAASESAGMSVGDLEDSYKKEEQLSRVWEDADVFQSSSSESPEDDERTVSTQGSVESVEEPGNDSIVDPPSSAPEEIEGLVNPSTTPNPEEMIVDYFEYDDPTSYEKSFEESELLGVSTGASPKDSEYTSDWPDVHDERYSPEEKCGEGQISISSLGNLRLLLPEDRLGCIDGRTVYEIIFKYKNARSSIRASVSTHAGESQ</sequence>